<evidence type="ECO:0000313" key="2">
    <source>
        <dbReference type="Proteomes" id="UP000737018"/>
    </source>
</evidence>
<evidence type="ECO:0000313" key="1">
    <source>
        <dbReference type="EMBL" id="KAF3976728.1"/>
    </source>
</evidence>
<gene>
    <name evidence="1" type="ORF">CMV_000126</name>
</gene>
<accession>A0A8J4RZL8</accession>
<comment type="caution">
    <text evidence="1">The sequence shown here is derived from an EMBL/GenBank/DDBJ whole genome shotgun (WGS) entry which is preliminary data.</text>
</comment>
<name>A0A8J4RZL8_9ROSI</name>
<keyword evidence="2" id="KW-1185">Reference proteome</keyword>
<dbReference type="EMBL" id="JRKL02000006">
    <property type="protein sequence ID" value="KAF3976728.1"/>
    <property type="molecule type" value="Genomic_DNA"/>
</dbReference>
<proteinExistence type="predicted"/>
<organism evidence="1 2">
    <name type="scientific">Castanea mollissima</name>
    <name type="common">Chinese chestnut</name>
    <dbReference type="NCBI Taxonomy" id="60419"/>
    <lineage>
        <taxon>Eukaryota</taxon>
        <taxon>Viridiplantae</taxon>
        <taxon>Streptophyta</taxon>
        <taxon>Embryophyta</taxon>
        <taxon>Tracheophyta</taxon>
        <taxon>Spermatophyta</taxon>
        <taxon>Magnoliopsida</taxon>
        <taxon>eudicotyledons</taxon>
        <taxon>Gunneridae</taxon>
        <taxon>Pentapetalae</taxon>
        <taxon>rosids</taxon>
        <taxon>fabids</taxon>
        <taxon>Fagales</taxon>
        <taxon>Fagaceae</taxon>
        <taxon>Castanea</taxon>
    </lineage>
</organism>
<dbReference type="AlphaFoldDB" id="A0A8J4RZL8"/>
<reference evidence="1" key="1">
    <citation type="submission" date="2020-03" db="EMBL/GenBank/DDBJ databases">
        <title>Castanea mollissima Vanexum genome sequencing.</title>
        <authorList>
            <person name="Staton M."/>
        </authorList>
    </citation>
    <scope>NUCLEOTIDE SEQUENCE</scope>
    <source>
        <tissue evidence="1">Leaf</tissue>
    </source>
</reference>
<protein>
    <submittedName>
        <fullName evidence="1">Uncharacterized protein</fullName>
    </submittedName>
</protein>
<dbReference type="Proteomes" id="UP000737018">
    <property type="component" value="Unassembled WGS sequence"/>
</dbReference>
<sequence length="147" mass="16617">MSGSETLSVACSYKKFFPTHNISHLSLSSLSLFKITVLLLSVFSSSDHKTKDLFGYFSNSNCQVSCLNSTLRFPLLLIPLLRQMLRTRVLGQKRSRARPGYTTSGRSEEECFHLPCAGWYCEEGTYQDSWFLNSCSLQVMPHSAMIN</sequence>